<dbReference type="EMBL" id="JAEQMY010000015">
    <property type="protein sequence ID" value="MBL0404858.1"/>
    <property type="molecule type" value="Genomic_DNA"/>
</dbReference>
<dbReference type="RefSeq" id="WP_202059962.1">
    <property type="nucleotide sequence ID" value="NZ_JAEQMY010000015.1"/>
</dbReference>
<dbReference type="Gene3D" id="1.10.287.1490">
    <property type="match status" value="1"/>
</dbReference>
<evidence type="ECO:0000313" key="5">
    <source>
        <dbReference type="Proteomes" id="UP000605848"/>
    </source>
</evidence>
<proteinExistence type="predicted"/>
<feature type="region of interest" description="Disordered" evidence="2">
    <location>
        <begin position="19"/>
        <end position="54"/>
    </location>
</feature>
<organism evidence="4 5">
    <name type="scientific">Microvirga aerilata</name>
    <dbReference type="NCBI Taxonomy" id="670292"/>
    <lineage>
        <taxon>Bacteria</taxon>
        <taxon>Pseudomonadati</taxon>
        <taxon>Pseudomonadota</taxon>
        <taxon>Alphaproteobacteria</taxon>
        <taxon>Hyphomicrobiales</taxon>
        <taxon>Methylobacteriaceae</taxon>
        <taxon>Microvirga</taxon>
    </lineage>
</organism>
<feature type="compositionally biased region" description="Low complexity" evidence="2">
    <location>
        <begin position="26"/>
        <end position="37"/>
    </location>
</feature>
<protein>
    <submittedName>
        <fullName evidence="4">Chromosome partitioning protein ParA</fullName>
    </submittedName>
</protein>
<name>A0A936ZHW2_9HYPH</name>
<feature type="compositionally biased region" description="Acidic residues" evidence="2">
    <location>
        <begin position="477"/>
        <end position="490"/>
    </location>
</feature>
<dbReference type="SUPFAM" id="SSF57997">
    <property type="entry name" value="Tropomyosin"/>
    <property type="match status" value="1"/>
</dbReference>
<sequence>MSSGWTSFRNRFGKKQDDAVTGSLFEGSEPAENSAAPAAPPERGETIVVRPNGTLDSVGQKNELIRVRFANMIDRLEEIRSLKEDFALLSEPVSDLIRSYPQLQSRLLETEAVLKQETETATGLRRELGDLGSLHARTVDDLNAAVSQLRKAEAKVREQDSFIEDLRLNVKDKEAIVADLENQLPIETERARNITEENQALRLEAQEADQTVARAERELIETRERNGLLDHEVKRLQKVAEEQNYRLSSLTNRYGEVETQLEATRQRASELETKLMAEQVLRQRLETQIDSERSAHQTDLSSLDMKIEGLNSRLSATDKILAHTRDQLRDKNEALRGVERSLKETTIEKNTLDRRLEATQQEVERQVAMVNELQRSRIELQERVEMLGKAIAAKDFQIESSDNKVASLSERIDQLTKRFEQERSTLEAANRRLTEELQNEKAERSLIQGALEIARESRVKIQKKYIALRKKTRLDAQEDDPSLFDEDELETNVRPLKSSDGE</sequence>
<keyword evidence="5" id="KW-1185">Reference proteome</keyword>
<dbReference type="Proteomes" id="UP000605848">
    <property type="component" value="Unassembled WGS sequence"/>
</dbReference>
<dbReference type="Pfam" id="PF19220">
    <property type="entry name" value="Rod_CreS"/>
    <property type="match status" value="1"/>
</dbReference>
<keyword evidence="1" id="KW-0175">Coiled coil</keyword>
<feature type="domain" description="Crescentin coiled-coil" evidence="3">
    <location>
        <begin position="101"/>
        <end position="458"/>
    </location>
</feature>
<dbReference type="InterPro" id="IPR043652">
    <property type="entry name" value="CreS_CC"/>
</dbReference>
<evidence type="ECO:0000256" key="2">
    <source>
        <dbReference type="SAM" id="MobiDB-lite"/>
    </source>
</evidence>
<evidence type="ECO:0000259" key="3">
    <source>
        <dbReference type="Pfam" id="PF19220"/>
    </source>
</evidence>
<dbReference type="AlphaFoldDB" id="A0A936ZHW2"/>
<evidence type="ECO:0000313" key="4">
    <source>
        <dbReference type="EMBL" id="MBL0404858.1"/>
    </source>
</evidence>
<evidence type="ECO:0000256" key="1">
    <source>
        <dbReference type="SAM" id="Coils"/>
    </source>
</evidence>
<feature type="coiled-coil region" evidence="1">
    <location>
        <begin position="328"/>
        <end position="450"/>
    </location>
</feature>
<reference evidence="4" key="1">
    <citation type="submission" date="2021-01" db="EMBL/GenBank/DDBJ databases">
        <title>Microvirga sp.</title>
        <authorList>
            <person name="Kim M.K."/>
        </authorList>
    </citation>
    <scope>NUCLEOTIDE SEQUENCE</scope>
    <source>
        <strain evidence="4">5420S-16</strain>
    </source>
</reference>
<feature type="coiled-coil region" evidence="1">
    <location>
        <begin position="139"/>
        <end position="288"/>
    </location>
</feature>
<comment type="caution">
    <text evidence="4">The sequence shown here is derived from an EMBL/GenBank/DDBJ whole genome shotgun (WGS) entry which is preliminary data.</text>
</comment>
<feature type="region of interest" description="Disordered" evidence="2">
    <location>
        <begin position="473"/>
        <end position="502"/>
    </location>
</feature>
<accession>A0A936ZHW2</accession>
<gene>
    <name evidence="4" type="ORF">JKG68_12840</name>
</gene>